<sequence length="40" mass="4196">MAAAPRSGFGQWLAITGLVVGYGILALWVLLVVSVALRPE</sequence>
<accession>A0ABV6RMU0</accession>
<dbReference type="Proteomes" id="UP001589896">
    <property type="component" value="Unassembled WGS sequence"/>
</dbReference>
<organism evidence="2 3">
    <name type="scientific">Lysobacter korlensis</name>
    <dbReference type="NCBI Taxonomy" id="553636"/>
    <lineage>
        <taxon>Bacteria</taxon>
        <taxon>Pseudomonadati</taxon>
        <taxon>Pseudomonadota</taxon>
        <taxon>Gammaproteobacteria</taxon>
        <taxon>Lysobacterales</taxon>
        <taxon>Lysobacteraceae</taxon>
        <taxon>Lysobacter</taxon>
    </lineage>
</organism>
<dbReference type="EMBL" id="JBHLTG010000002">
    <property type="protein sequence ID" value="MFC0678304.1"/>
    <property type="molecule type" value="Genomic_DNA"/>
</dbReference>
<proteinExistence type="predicted"/>
<evidence type="ECO:0000313" key="3">
    <source>
        <dbReference type="Proteomes" id="UP001589896"/>
    </source>
</evidence>
<gene>
    <name evidence="2" type="ORF">ACFFGH_10675</name>
</gene>
<reference evidence="2 3" key="1">
    <citation type="submission" date="2024-09" db="EMBL/GenBank/DDBJ databases">
        <authorList>
            <person name="Sun Q."/>
            <person name="Mori K."/>
        </authorList>
    </citation>
    <scope>NUCLEOTIDE SEQUENCE [LARGE SCALE GENOMIC DNA]</scope>
    <source>
        <strain evidence="2 3">KCTC 23076</strain>
    </source>
</reference>
<dbReference type="RefSeq" id="WP_386668033.1">
    <property type="nucleotide sequence ID" value="NZ_JBHLTG010000002.1"/>
</dbReference>
<comment type="caution">
    <text evidence="2">The sequence shown here is derived from an EMBL/GenBank/DDBJ whole genome shotgun (WGS) entry which is preliminary data.</text>
</comment>
<feature type="transmembrane region" description="Helical" evidence="1">
    <location>
        <begin position="12"/>
        <end position="37"/>
    </location>
</feature>
<keyword evidence="1" id="KW-0812">Transmembrane</keyword>
<protein>
    <submittedName>
        <fullName evidence="2">Uncharacterized protein</fullName>
    </submittedName>
</protein>
<keyword evidence="1" id="KW-1133">Transmembrane helix</keyword>
<keyword evidence="3" id="KW-1185">Reference proteome</keyword>
<evidence type="ECO:0000256" key="1">
    <source>
        <dbReference type="SAM" id="Phobius"/>
    </source>
</evidence>
<name>A0ABV6RMU0_9GAMM</name>
<keyword evidence="1" id="KW-0472">Membrane</keyword>
<evidence type="ECO:0000313" key="2">
    <source>
        <dbReference type="EMBL" id="MFC0678304.1"/>
    </source>
</evidence>